<dbReference type="AlphaFoldDB" id="A0A903VS59"/>
<dbReference type="Proteomes" id="UP000008820">
    <property type="component" value="Unassembled WGS sequence"/>
</dbReference>
<protein>
    <submittedName>
        <fullName evidence="1">Uncharacterized protein</fullName>
    </submittedName>
</protein>
<proteinExistence type="predicted"/>
<sequence length="132" mass="15230">MALTPDELRKRIPQWSLESDGQLLQYMNQISKNLEAKCKQTQDNLTRLMLDIDESHLRYAQCFEQFQRHSAAEIRGEPCSGRRREFLLRSGGERGGGGKTAVWRSFPHGRGKSIANMYKSSRRSLFNWIVIG</sequence>
<reference evidence="1" key="2">
    <citation type="submission" date="2022-10" db="UniProtKB">
        <authorList>
            <consortium name="EnsemblMetazoa"/>
        </authorList>
    </citation>
    <scope>IDENTIFICATION</scope>
    <source>
        <strain evidence="1">LVP_AGWG</strain>
    </source>
</reference>
<name>A0A903VS59_AEDAE</name>
<accession>A0A903VS59</accession>
<reference evidence="2" key="1">
    <citation type="submission" date="2017-06" db="EMBL/GenBank/DDBJ databases">
        <title>Aedes aegypti genome working group (AGWG) sequencing and assembly.</title>
        <authorList>
            <consortium name="Aedes aegypti Genome Working Group (AGWG)"/>
            <person name="Matthews B.J."/>
        </authorList>
    </citation>
    <scope>NUCLEOTIDE SEQUENCE [LARGE SCALE GENOMIC DNA]</scope>
    <source>
        <strain evidence="2">LVP_AGWG</strain>
    </source>
</reference>
<evidence type="ECO:0000313" key="2">
    <source>
        <dbReference type="Proteomes" id="UP000008820"/>
    </source>
</evidence>
<organism evidence="1 2">
    <name type="scientific">Aedes aegypti</name>
    <name type="common">Yellowfever mosquito</name>
    <name type="synonym">Culex aegypti</name>
    <dbReference type="NCBI Taxonomy" id="7159"/>
    <lineage>
        <taxon>Eukaryota</taxon>
        <taxon>Metazoa</taxon>
        <taxon>Ecdysozoa</taxon>
        <taxon>Arthropoda</taxon>
        <taxon>Hexapoda</taxon>
        <taxon>Insecta</taxon>
        <taxon>Pterygota</taxon>
        <taxon>Neoptera</taxon>
        <taxon>Endopterygota</taxon>
        <taxon>Diptera</taxon>
        <taxon>Nematocera</taxon>
        <taxon>Culicoidea</taxon>
        <taxon>Culicidae</taxon>
        <taxon>Culicinae</taxon>
        <taxon>Aedini</taxon>
        <taxon>Aedes</taxon>
        <taxon>Stegomyia</taxon>
    </lineage>
</organism>
<dbReference type="EnsemblMetazoa" id="AAEL026757-RA">
    <property type="protein sequence ID" value="AAEL026757-PA"/>
    <property type="gene ID" value="AAEL026757"/>
</dbReference>
<dbReference type="OrthoDB" id="751084at2759"/>
<gene>
    <name evidence="1" type="primary">110681182</name>
</gene>
<keyword evidence="2" id="KW-1185">Reference proteome</keyword>
<evidence type="ECO:0000313" key="1">
    <source>
        <dbReference type="EnsemblMetazoa" id="AAEL026757-PA"/>
    </source>
</evidence>